<sequence>MKVMATAIGGLAALGAVAVGIITMLARRIVGVRPRRQTLIVRRVGDDIELTQTDLTLAEGSYGLWFGERFAQHALIGPVLSSDGRRVIRRLLETTVPMSSEPFAAKWTGHTMSGPCEIDPNWEDVVVPLRDGESAPAWLFRGTAVDKAWVIHVQGIRTSRLVTLRSVEVAHQAGLTSMVITYRGSGDGPPVSASTLGQREWSDLADAIAYARSHGATAVYVVAWSMGAGLSLELLRREPAAIDRLALISPATQWRPIIQHGVHRAGLPATAASLVMWALGSRVISRLVGMPEALDFNTLNWVHNLALGVPTILVHSDGDQEIPIALTTRFLAAHPRVTLVKTAPAPHGWEANVDPDLFRSAVLSWLVGAAHRNVESP</sequence>
<name>A0A1G8AN68_9MICO</name>
<feature type="transmembrane region" description="Helical" evidence="1">
    <location>
        <begin position="6"/>
        <end position="26"/>
    </location>
</feature>
<reference evidence="3 4" key="1">
    <citation type="submission" date="2016-10" db="EMBL/GenBank/DDBJ databases">
        <authorList>
            <person name="de Groot N.N."/>
        </authorList>
    </citation>
    <scope>NUCLEOTIDE SEQUENCE [LARGE SCALE GENOMIC DNA]</scope>
    <source>
        <strain evidence="3 4">DSM 23142</strain>
    </source>
</reference>
<dbReference type="EMBL" id="LT629692">
    <property type="protein sequence ID" value="SDH21730.1"/>
    <property type="molecule type" value="Genomic_DNA"/>
</dbReference>
<dbReference type="InterPro" id="IPR029058">
    <property type="entry name" value="AB_hydrolase_fold"/>
</dbReference>
<evidence type="ECO:0000256" key="1">
    <source>
        <dbReference type="SAM" id="Phobius"/>
    </source>
</evidence>
<organism evidence="3 4">
    <name type="scientific">Microbacterium pygmaeum</name>
    <dbReference type="NCBI Taxonomy" id="370764"/>
    <lineage>
        <taxon>Bacteria</taxon>
        <taxon>Bacillati</taxon>
        <taxon>Actinomycetota</taxon>
        <taxon>Actinomycetes</taxon>
        <taxon>Micrococcales</taxon>
        <taxon>Microbacteriaceae</taxon>
        <taxon>Microbacterium</taxon>
    </lineage>
</organism>
<keyword evidence="1" id="KW-0472">Membrane</keyword>
<evidence type="ECO:0000259" key="2">
    <source>
        <dbReference type="Pfam" id="PF12146"/>
    </source>
</evidence>
<dbReference type="STRING" id="370764.SAMN04489810_2412"/>
<feature type="domain" description="Serine aminopeptidase S33" evidence="2">
    <location>
        <begin position="162"/>
        <end position="280"/>
    </location>
</feature>
<accession>A0A1G8AN68</accession>
<protein>
    <recommendedName>
        <fullName evidence="2">Serine aminopeptidase S33 domain-containing protein</fullName>
    </recommendedName>
</protein>
<keyword evidence="1" id="KW-1133">Transmembrane helix</keyword>
<dbReference type="AlphaFoldDB" id="A0A1G8AN68"/>
<dbReference type="Gene3D" id="3.40.50.1820">
    <property type="entry name" value="alpha/beta hydrolase"/>
    <property type="match status" value="1"/>
</dbReference>
<dbReference type="InterPro" id="IPR022742">
    <property type="entry name" value="Hydrolase_4"/>
</dbReference>
<gene>
    <name evidence="3" type="ORF">SAMN04489810_2412</name>
</gene>
<dbReference type="Proteomes" id="UP000199009">
    <property type="component" value="Chromosome I"/>
</dbReference>
<keyword evidence="4" id="KW-1185">Reference proteome</keyword>
<evidence type="ECO:0000313" key="4">
    <source>
        <dbReference type="Proteomes" id="UP000199009"/>
    </source>
</evidence>
<dbReference type="Pfam" id="PF12146">
    <property type="entry name" value="Hydrolase_4"/>
    <property type="match status" value="1"/>
</dbReference>
<keyword evidence="1" id="KW-0812">Transmembrane</keyword>
<evidence type="ECO:0000313" key="3">
    <source>
        <dbReference type="EMBL" id="SDH21730.1"/>
    </source>
</evidence>
<proteinExistence type="predicted"/>
<dbReference type="SUPFAM" id="SSF53474">
    <property type="entry name" value="alpha/beta-Hydrolases"/>
    <property type="match status" value="1"/>
</dbReference>